<dbReference type="InterPro" id="IPR050540">
    <property type="entry name" value="F-actin_Monoox_Mical"/>
</dbReference>
<dbReference type="AlphaFoldDB" id="A0AAV6SPY1"/>
<dbReference type="Proteomes" id="UP000693946">
    <property type="component" value="Linkage Group LG12"/>
</dbReference>
<feature type="domain" description="Calponin-homology (CH)" evidence="5">
    <location>
        <begin position="311"/>
        <end position="418"/>
    </location>
</feature>
<dbReference type="PANTHER" id="PTHR23167:SF85">
    <property type="entry name" value="SMOOTHELIN-LIKE 1 ISOFORM X1"/>
    <property type="match status" value="1"/>
</dbReference>
<evidence type="ECO:0000313" key="7">
    <source>
        <dbReference type="Proteomes" id="UP000693946"/>
    </source>
</evidence>
<feature type="region of interest" description="Disordered" evidence="4">
    <location>
        <begin position="1"/>
        <end position="276"/>
    </location>
</feature>
<dbReference type="SMART" id="SM00033">
    <property type="entry name" value="CH"/>
    <property type="match status" value="1"/>
</dbReference>
<name>A0AAV6SPY1_SOLSE</name>
<accession>A0AAV6SPY1</accession>
<gene>
    <name evidence="6" type="ORF">JOB18_048025</name>
</gene>
<dbReference type="PANTHER" id="PTHR23167">
    <property type="entry name" value="CALPONIN HOMOLOGY DOMAIN-CONTAINING PROTEIN DDB_G0272472-RELATED"/>
    <property type="match status" value="1"/>
</dbReference>
<evidence type="ECO:0000259" key="5">
    <source>
        <dbReference type="PROSITE" id="PS50021"/>
    </source>
</evidence>
<dbReference type="PROSITE" id="PS50021">
    <property type="entry name" value="CH"/>
    <property type="match status" value="1"/>
</dbReference>
<keyword evidence="2" id="KW-0175">Coiled coil</keyword>
<feature type="compositionally biased region" description="Low complexity" evidence="4">
    <location>
        <begin position="62"/>
        <end position="89"/>
    </location>
</feature>
<feature type="compositionally biased region" description="Basic and acidic residues" evidence="4">
    <location>
        <begin position="422"/>
        <end position="458"/>
    </location>
</feature>
<evidence type="ECO:0000256" key="4">
    <source>
        <dbReference type="SAM" id="MobiDB-lite"/>
    </source>
</evidence>
<protein>
    <submittedName>
        <fullName evidence="6">Smoothelin 1</fullName>
    </submittedName>
</protein>
<feature type="region of interest" description="Disordered" evidence="4">
    <location>
        <begin position="422"/>
        <end position="508"/>
    </location>
</feature>
<sequence length="508" mass="56570">MKTGDGRYPQTNTDITNTSQCRQRRAERVTATEKQGSFRGTWSKTKVDPLNKETYLSIMDGESSSQETSESTATTNQTDTSNNNNQANEPGPEMNEDTQIEHSDKETAEGQREMKETVTHQGGGEDASAGDMDEPQRTSKPLQDETEEVGQDKDKTSTDENNLALIDDKKDSEGEVEQDKKEEQVQEVKSGKEGEDVSDKNKHEDESETQQEQKDVSGKEAKEAEKKEQVREADVEIKDKAKIKDGEKQGKPKRKSALPSSSVSRPRQSARSVRAATKNSIIAKFEQGAPETPIARNFKVQRSPAAVATGATIKQKMLQWCRSKTRNYEGVNIENFSSSWSNGLAFCALIHRFFPDAFDFSSLSQKEREKNFTLAFQTAESLADCCPLLEVSDMIMMGNHPDPMCVFTYVQSLCHSLSKIEKERKDKEKEDKDKCGNEAEDKDKGEDAAGEVEMKKDEEESTEAGTEQNQEEKEGESADPERTAKEQEDALKSCKMEEGGGALVEAES</sequence>
<feature type="compositionally biased region" description="Basic and acidic residues" evidence="4">
    <location>
        <begin position="166"/>
        <end position="250"/>
    </location>
</feature>
<dbReference type="EMBL" id="JAGKHQ010000004">
    <property type="protein sequence ID" value="KAG7518948.1"/>
    <property type="molecule type" value="Genomic_DNA"/>
</dbReference>
<comment type="caution">
    <text evidence="6">The sequence shown here is derived from an EMBL/GenBank/DDBJ whole genome shotgun (WGS) entry which is preliminary data.</text>
</comment>
<keyword evidence="1" id="KW-0597">Phosphoprotein</keyword>
<keyword evidence="7" id="KW-1185">Reference proteome</keyword>
<evidence type="ECO:0000256" key="1">
    <source>
        <dbReference type="ARBA" id="ARBA00022553"/>
    </source>
</evidence>
<proteinExistence type="inferred from homology"/>
<feature type="compositionally biased region" description="Polar residues" evidence="4">
    <location>
        <begin position="258"/>
        <end position="271"/>
    </location>
</feature>
<evidence type="ECO:0000313" key="6">
    <source>
        <dbReference type="EMBL" id="KAG7518948.1"/>
    </source>
</evidence>
<evidence type="ECO:0000256" key="3">
    <source>
        <dbReference type="ARBA" id="ARBA00061655"/>
    </source>
</evidence>
<feature type="compositionally biased region" description="Basic and acidic residues" evidence="4">
    <location>
        <begin position="99"/>
        <end position="118"/>
    </location>
</feature>
<feature type="compositionally biased region" description="Polar residues" evidence="4">
    <location>
        <begin position="9"/>
        <end position="21"/>
    </location>
</feature>
<feature type="compositionally biased region" description="Basic and acidic residues" evidence="4">
    <location>
        <begin position="470"/>
        <end position="498"/>
    </location>
</feature>
<dbReference type="InterPro" id="IPR001715">
    <property type="entry name" value="CH_dom"/>
</dbReference>
<organism evidence="6 7">
    <name type="scientific">Solea senegalensis</name>
    <name type="common">Senegalese sole</name>
    <dbReference type="NCBI Taxonomy" id="28829"/>
    <lineage>
        <taxon>Eukaryota</taxon>
        <taxon>Metazoa</taxon>
        <taxon>Chordata</taxon>
        <taxon>Craniata</taxon>
        <taxon>Vertebrata</taxon>
        <taxon>Euteleostomi</taxon>
        <taxon>Actinopterygii</taxon>
        <taxon>Neopterygii</taxon>
        <taxon>Teleostei</taxon>
        <taxon>Neoteleostei</taxon>
        <taxon>Acanthomorphata</taxon>
        <taxon>Carangaria</taxon>
        <taxon>Pleuronectiformes</taxon>
        <taxon>Pleuronectoidei</taxon>
        <taxon>Soleidae</taxon>
        <taxon>Solea</taxon>
    </lineage>
</organism>
<feature type="compositionally biased region" description="Polar residues" evidence="4">
    <location>
        <begin position="32"/>
        <end position="44"/>
    </location>
</feature>
<dbReference type="FunFam" id="1.10.418.10:FF:000009">
    <property type="entry name" value="smoothelin isoform X2"/>
    <property type="match status" value="1"/>
</dbReference>
<comment type="similarity">
    <text evidence="3">Belongs to the smoothelin family.</text>
</comment>
<evidence type="ECO:0000256" key="2">
    <source>
        <dbReference type="ARBA" id="ARBA00023054"/>
    </source>
</evidence>
<dbReference type="CDD" id="cd21200">
    <property type="entry name" value="CH_SMTN-like"/>
    <property type="match status" value="1"/>
</dbReference>
<dbReference type="Pfam" id="PF00307">
    <property type="entry name" value="CH"/>
    <property type="match status" value="1"/>
</dbReference>
<reference evidence="6 7" key="1">
    <citation type="journal article" date="2021" name="Sci. Rep.">
        <title>Chromosome anchoring in Senegalese sole (Solea senegalensis) reveals sex-associated markers and genome rearrangements in flatfish.</title>
        <authorList>
            <person name="Guerrero-Cozar I."/>
            <person name="Gomez-Garrido J."/>
            <person name="Berbel C."/>
            <person name="Martinez-Blanch J.F."/>
            <person name="Alioto T."/>
            <person name="Claros M.G."/>
            <person name="Gagnaire P.A."/>
            <person name="Manchado M."/>
        </authorList>
    </citation>
    <scope>NUCLEOTIDE SEQUENCE [LARGE SCALE GENOMIC DNA]</scope>
    <source>
        <strain evidence="6">Sse05_10M</strain>
    </source>
</reference>